<gene>
    <name evidence="3" type="ORF">FNW11_05175</name>
    <name evidence="2" type="ORF">FNW12_06150</name>
</gene>
<proteinExistence type="predicted"/>
<dbReference type="EMBL" id="VJZL01000006">
    <property type="protein sequence ID" value="TRX11583.1"/>
    <property type="molecule type" value="Genomic_DNA"/>
</dbReference>
<evidence type="ECO:0000313" key="4">
    <source>
        <dbReference type="Proteomes" id="UP000318528"/>
    </source>
</evidence>
<evidence type="ECO:0000259" key="1">
    <source>
        <dbReference type="Pfam" id="PF14321"/>
    </source>
</evidence>
<dbReference type="InterPro" id="IPR025491">
    <property type="entry name" value="DUF4382"/>
</dbReference>
<comment type="caution">
    <text evidence="3">The sequence shown here is derived from an EMBL/GenBank/DDBJ whole genome shotgun (WGS) entry which is preliminary data.</text>
</comment>
<dbReference type="Pfam" id="PF14321">
    <property type="entry name" value="DUF4382"/>
    <property type="match status" value="1"/>
</dbReference>
<evidence type="ECO:0000313" key="5">
    <source>
        <dbReference type="Proteomes" id="UP000318669"/>
    </source>
</evidence>
<protein>
    <submittedName>
        <fullName evidence="3">DUF4382 domain-containing protein</fullName>
    </submittedName>
</protein>
<dbReference type="Proteomes" id="UP000318528">
    <property type="component" value="Unassembled WGS sequence"/>
</dbReference>
<feature type="domain" description="DUF4382" evidence="1">
    <location>
        <begin position="32"/>
        <end position="178"/>
    </location>
</feature>
<dbReference type="SUPFAM" id="SSF49478">
    <property type="entry name" value="Cna protein B-type domain"/>
    <property type="match status" value="1"/>
</dbReference>
<dbReference type="Proteomes" id="UP000318669">
    <property type="component" value="Unassembled WGS sequence"/>
</dbReference>
<sequence>MKNIKFYVLGFFAITLLSLFFTRCDNNDSTGTARVTVRLFDAPGDYDQVNVEVLDVLIKNSSDPSDQGWESIGNLPEGGKIVDLLTLRGGVNALLADDLVPSGNLGQIRLVLGDDNSVLLKGETVPIPLNTPSAQQSGLKLKVNQILEAGKTYDFLLDFDVDGSIVKAGGSGIYNLHPVVRVSTVEASGGITGKVTGPLLTSSPLAFPTGFGVGVSAVKAGNDPITTTMNTDTGVFLLPGLPAGTYTVTLTPNTLPTPPTVTWSQTPQIITGVVVSNGVTTDMGNFSF</sequence>
<reference evidence="4 5" key="1">
    <citation type="submission" date="2019-07" db="EMBL/GenBank/DDBJ databases">
        <title>Novel species of Flavobacterium.</title>
        <authorList>
            <person name="Liu Q."/>
            <person name="Xin Y.-H."/>
        </authorList>
    </citation>
    <scope>NUCLEOTIDE SEQUENCE [LARGE SCALE GENOMIC DNA]</scope>
    <source>
        <strain evidence="2 4">GSP39</strain>
        <strain evidence="3 5">GSR22</strain>
    </source>
</reference>
<keyword evidence="4" id="KW-1185">Reference proteome</keyword>
<evidence type="ECO:0000313" key="3">
    <source>
        <dbReference type="EMBL" id="TRX11583.1"/>
    </source>
</evidence>
<name>A0A553BTK2_9FLAO</name>
<dbReference type="AlphaFoldDB" id="A0A553BTK2"/>
<dbReference type="EMBL" id="VJZN01000008">
    <property type="protein sequence ID" value="TRX07415.1"/>
    <property type="molecule type" value="Genomic_DNA"/>
</dbReference>
<evidence type="ECO:0000313" key="2">
    <source>
        <dbReference type="EMBL" id="TRX07415.1"/>
    </source>
</evidence>
<organism evidence="3 5">
    <name type="scientific">Flavobacterium gawalongense</name>
    <dbReference type="NCBI Taxonomy" id="2594432"/>
    <lineage>
        <taxon>Bacteria</taxon>
        <taxon>Pseudomonadati</taxon>
        <taxon>Bacteroidota</taxon>
        <taxon>Flavobacteriia</taxon>
        <taxon>Flavobacteriales</taxon>
        <taxon>Flavobacteriaceae</taxon>
        <taxon>Flavobacterium</taxon>
    </lineage>
</organism>
<dbReference type="RefSeq" id="WP_143386945.1">
    <property type="nucleotide sequence ID" value="NZ_VJZL01000006.1"/>
</dbReference>
<accession>A0A553BTK2</accession>
<dbReference type="Gene3D" id="2.60.40.1120">
    <property type="entry name" value="Carboxypeptidase-like, regulatory domain"/>
    <property type="match status" value="1"/>
</dbReference>
<dbReference type="OrthoDB" id="2111471at2"/>